<dbReference type="PANTHER" id="PTHR43798:SF5">
    <property type="entry name" value="MONOACYLGLYCEROL LIPASE ABHD6"/>
    <property type="match status" value="1"/>
</dbReference>
<evidence type="ECO:0000313" key="3">
    <source>
        <dbReference type="Proteomes" id="UP000030752"/>
    </source>
</evidence>
<dbReference type="Gene3D" id="3.40.50.1820">
    <property type="entry name" value="alpha/beta hydrolase"/>
    <property type="match status" value="1"/>
</dbReference>
<dbReference type="GO" id="GO:0046464">
    <property type="term" value="P:acylglycerol catabolic process"/>
    <property type="evidence" value="ECO:0007669"/>
    <property type="project" value="TreeGrafter"/>
</dbReference>
<dbReference type="GeneID" id="19976678"/>
<dbReference type="GO" id="GO:0016020">
    <property type="term" value="C:membrane"/>
    <property type="evidence" value="ECO:0007669"/>
    <property type="project" value="TreeGrafter"/>
</dbReference>
<dbReference type="Pfam" id="PF00561">
    <property type="entry name" value="Abhydrolase_1"/>
    <property type="match status" value="1"/>
</dbReference>
<dbReference type="OrthoDB" id="8119704at2759"/>
<dbReference type="RefSeq" id="XP_008712235.1">
    <property type="nucleotide sequence ID" value="XM_008714013.1"/>
</dbReference>
<reference evidence="2 3" key="1">
    <citation type="submission" date="2013-03" db="EMBL/GenBank/DDBJ databases">
        <title>The Genome Sequence of Phialophora europaea CBS 101466.</title>
        <authorList>
            <consortium name="The Broad Institute Genomics Platform"/>
            <person name="Cuomo C."/>
            <person name="de Hoog S."/>
            <person name="Gorbushina A."/>
            <person name="Walker B."/>
            <person name="Young S.K."/>
            <person name="Zeng Q."/>
            <person name="Gargeya S."/>
            <person name="Fitzgerald M."/>
            <person name="Haas B."/>
            <person name="Abouelleil A."/>
            <person name="Allen A.W."/>
            <person name="Alvarado L."/>
            <person name="Arachchi H.M."/>
            <person name="Berlin A.M."/>
            <person name="Chapman S.B."/>
            <person name="Gainer-Dewar J."/>
            <person name="Goldberg J."/>
            <person name="Griggs A."/>
            <person name="Gujja S."/>
            <person name="Hansen M."/>
            <person name="Howarth C."/>
            <person name="Imamovic A."/>
            <person name="Ireland A."/>
            <person name="Larimer J."/>
            <person name="McCowan C."/>
            <person name="Murphy C."/>
            <person name="Pearson M."/>
            <person name="Poon T.W."/>
            <person name="Priest M."/>
            <person name="Roberts A."/>
            <person name="Saif S."/>
            <person name="Shea T."/>
            <person name="Sisk P."/>
            <person name="Sykes S."/>
            <person name="Wortman J."/>
            <person name="Nusbaum C."/>
            <person name="Birren B."/>
        </authorList>
    </citation>
    <scope>NUCLEOTIDE SEQUENCE [LARGE SCALE GENOMIC DNA]</scope>
    <source>
        <strain evidence="2 3">CBS 101466</strain>
    </source>
</reference>
<feature type="domain" description="AB hydrolase-1" evidence="1">
    <location>
        <begin position="41"/>
        <end position="280"/>
    </location>
</feature>
<dbReference type="InterPro" id="IPR050266">
    <property type="entry name" value="AB_hydrolase_sf"/>
</dbReference>
<name>W2S9Z7_CYPE1</name>
<dbReference type="EMBL" id="KB822712">
    <property type="protein sequence ID" value="ETN45507.1"/>
    <property type="molecule type" value="Genomic_DNA"/>
</dbReference>
<organism evidence="2 3">
    <name type="scientific">Cyphellophora europaea (strain CBS 101466)</name>
    <name type="common">Phialophora europaea</name>
    <dbReference type="NCBI Taxonomy" id="1220924"/>
    <lineage>
        <taxon>Eukaryota</taxon>
        <taxon>Fungi</taxon>
        <taxon>Dikarya</taxon>
        <taxon>Ascomycota</taxon>
        <taxon>Pezizomycotina</taxon>
        <taxon>Eurotiomycetes</taxon>
        <taxon>Chaetothyriomycetidae</taxon>
        <taxon>Chaetothyriales</taxon>
        <taxon>Cyphellophoraceae</taxon>
        <taxon>Cyphellophora</taxon>
    </lineage>
</organism>
<dbReference type="PANTHER" id="PTHR43798">
    <property type="entry name" value="MONOACYLGLYCEROL LIPASE"/>
    <property type="match status" value="1"/>
</dbReference>
<dbReference type="InterPro" id="IPR000073">
    <property type="entry name" value="AB_hydrolase_1"/>
</dbReference>
<dbReference type="GO" id="GO:0047372">
    <property type="term" value="F:monoacylglycerol lipase activity"/>
    <property type="evidence" value="ECO:0007669"/>
    <property type="project" value="TreeGrafter"/>
</dbReference>
<dbReference type="InParanoid" id="W2S9Z7"/>
<proteinExistence type="predicted"/>
<dbReference type="VEuPathDB" id="FungiDB:HMPREF1541_09339"/>
<dbReference type="eggNOG" id="ENOG502SD7I">
    <property type="taxonomic scope" value="Eukaryota"/>
</dbReference>
<dbReference type="AlphaFoldDB" id="W2S9Z7"/>
<dbReference type="Proteomes" id="UP000030752">
    <property type="component" value="Unassembled WGS sequence"/>
</dbReference>
<dbReference type="HOGENOM" id="CLU_020336_4_0_1"/>
<evidence type="ECO:0000313" key="2">
    <source>
        <dbReference type="EMBL" id="ETN45507.1"/>
    </source>
</evidence>
<sequence length="300" mass="33199">MSTAETAPTQFIQGPGNVTFAYRRFGNASGVPIVHHIHFRGNMDFWDPLLVNTIAERREVILFDNAGVGRSSGEVPTTFAGWARDLIGFIRALELKQVDLFGFSMGGLAVLEAALAAPELVRKLIIAGSRASVPEKGPIDGIVWPQEEPPMKYFTSLVSATSLDEGREALRFSTFPATDIASAAFDRYWQRISSRTAEPPNLELLPMEPNGNNQIASVLGANQPQHNSSFDRLGELNMPVLVINGDEDTLVPTSRSWELLQRIENAQLIIYPRSGHGFLWHYAKRVAEDTNRFLDGSDFE</sequence>
<evidence type="ECO:0000259" key="1">
    <source>
        <dbReference type="Pfam" id="PF00561"/>
    </source>
</evidence>
<accession>W2S9Z7</accession>
<dbReference type="PRINTS" id="PR00111">
    <property type="entry name" value="ABHYDROLASE"/>
</dbReference>
<dbReference type="InterPro" id="IPR029058">
    <property type="entry name" value="AB_hydrolase_fold"/>
</dbReference>
<keyword evidence="3" id="KW-1185">Reference proteome</keyword>
<dbReference type="SUPFAM" id="SSF53474">
    <property type="entry name" value="alpha/beta-Hydrolases"/>
    <property type="match status" value="1"/>
</dbReference>
<gene>
    <name evidence="2" type="ORF">HMPREF1541_09339</name>
</gene>
<dbReference type="STRING" id="1220924.W2S9Z7"/>
<protein>
    <recommendedName>
        <fullName evidence="1">AB hydrolase-1 domain-containing protein</fullName>
    </recommendedName>
</protein>